<keyword evidence="10 12" id="KW-0808">Transferase</keyword>
<evidence type="ECO:0000256" key="4">
    <source>
        <dbReference type="ARBA" id="ARBA00004659"/>
    </source>
</evidence>
<dbReference type="NCBIfam" id="NF002636">
    <property type="entry name" value="PRK02304.1-5"/>
    <property type="match status" value="1"/>
</dbReference>
<dbReference type="PANTHER" id="PTHR32315:SF3">
    <property type="entry name" value="ADENINE PHOSPHORIBOSYLTRANSFERASE"/>
    <property type="match status" value="1"/>
</dbReference>
<evidence type="ECO:0000256" key="2">
    <source>
        <dbReference type="ARBA" id="ARBA00003968"/>
    </source>
</evidence>
<evidence type="ECO:0000256" key="7">
    <source>
        <dbReference type="ARBA" id="ARBA00011893"/>
    </source>
</evidence>
<proteinExistence type="inferred from homology"/>
<dbReference type="GO" id="GO:0003999">
    <property type="term" value="F:adenine phosphoribosyltransferase activity"/>
    <property type="evidence" value="ECO:0007669"/>
    <property type="project" value="UniProtKB-UniRule"/>
</dbReference>
<reference evidence="16" key="1">
    <citation type="submission" date="2016-10" db="EMBL/GenBank/DDBJ databases">
        <authorList>
            <person name="Varghese N."/>
            <person name="Submissions S."/>
        </authorList>
    </citation>
    <scope>NUCLEOTIDE SEQUENCE [LARGE SCALE GENOMIC DNA]</scope>
    <source>
        <strain evidence="16">ATCC 43811</strain>
    </source>
</reference>
<dbReference type="CDD" id="cd06223">
    <property type="entry name" value="PRTases_typeI"/>
    <property type="match status" value="1"/>
</dbReference>
<dbReference type="SUPFAM" id="SSF53271">
    <property type="entry name" value="PRTase-like"/>
    <property type="match status" value="1"/>
</dbReference>
<dbReference type="OrthoDB" id="9803963at2"/>
<dbReference type="NCBIfam" id="TIGR01090">
    <property type="entry name" value="apt"/>
    <property type="match status" value="1"/>
</dbReference>
<dbReference type="NCBIfam" id="NF002634">
    <property type="entry name" value="PRK02304.1-3"/>
    <property type="match status" value="1"/>
</dbReference>
<dbReference type="EC" id="2.4.2.7" evidence="7 12"/>
<keyword evidence="13" id="KW-0472">Membrane</keyword>
<accession>A0A1I1D446</accession>
<gene>
    <name evidence="12" type="primary">apt</name>
    <name evidence="15" type="ORF">SAMN02745150_00294</name>
</gene>
<feature type="transmembrane region" description="Helical" evidence="13">
    <location>
        <begin position="57"/>
        <end position="77"/>
    </location>
</feature>
<dbReference type="GO" id="GO:0002055">
    <property type="term" value="F:adenine binding"/>
    <property type="evidence" value="ECO:0007669"/>
    <property type="project" value="TreeGrafter"/>
</dbReference>
<evidence type="ECO:0000256" key="13">
    <source>
        <dbReference type="SAM" id="Phobius"/>
    </source>
</evidence>
<evidence type="ECO:0000256" key="9">
    <source>
        <dbReference type="ARBA" id="ARBA00022676"/>
    </source>
</evidence>
<dbReference type="FunFam" id="3.40.50.2020:FF:000004">
    <property type="entry name" value="Adenine phosphoribosyltransferase"/>
    <property type="match status" value="1"/>
</dbReference>
<evidence type="ECO:0000313" key="15">
    <source>
        <dbReference type="EMBL" id="SFB69695.1"/>
    </source>
</evidence>
<dbReference type="PANTHER" id="PTHR32315">
    <property type="entry name" value="ADENINE PHOSPHORIBOSYLTRANSFERASE"/>
    <property type="match status" value="1"/>
</dbReference>
<keyword evidence="11 12" id="KW-0660">Purine salvage</keyword>
<evidence type="ECO:0000259" key="14">
    <source>
        <dbReference type="Pfam" id="PF00156"/>
    </source>
</evidence>
<dbReference type="UniPathway" id="UPA00588">
    <property type="reaction ID" value="UER00646"/>
</dbReference>
<evidence type="ECO:0000256" key="6">
    <source>
        <dbReference type="ARBA" id="ARBA00011738"/>
    </source>
</evidence>
<sequence>MSYYSLIRKIPDYPIKGIMFEDMTTLWKDPEAFSKTLEQIADFFRDYQITKVVGLEARGFVVAAPIAMILGTGFIPVRKEGKLPYEKLSRTYSLEYGETVVEIHKDAISAQDRVLICDDILATGGTLEAAIKLVKELQGQVIGVGVLLELAYLNGREKLSIDQIFSVFKTEEP</sequence>
<comment type="function">
    <text evidence="2 12">Catalyzes a salvage reaction resulting in the formation of AMP, that is energically less costly than de novo synthesis.</text>
</comment>
<keyword evidence="9 12" id="KW-0328">Glycosyltransferase</keyword>
<evidence type="ECO:0000256" key="8">
    <source>
        <dbReference type="ARBA" id="ARBA00022490"/>
    </source>
</evidence>
<comment type="catalytic activity">
    <reaction evidence="1 12">
        <text>AMP + diphosphate = 5-phospho-alpha-D-ribose 1-diphosphate + adenine</text>
        <dbReference type="Rhea" id="RHEA:16609"/>
        <dbReference type="ChEBI" id="CHEBI:16708"/>
        <dbReference type="ChEBI" id="CHEBI:33019"/>
        <dbReference type="ChEBI" id="CHEBI:58017"/>
        <dbReference type="ChEBI" id="CHEBI:456215"/>
        <dbReference type="EC" id="2.4.2.7"/>
    </reaction>
</comment>
<evidence type="ECO:0000256" key="10">
    <source>
        <dbReference type="ARBA" id="ARBA00022679"/>
    </source>
</evidence>
<dbReference type="GO" id="GO:0006168">
    <property type="term" value="P:adenine salvage"/>
    <property type="evidence" value="ECO:0007669"/>
    <property type="project" value="InterPro"/>
</dbReference>
<comment type="subcellular location">
    <subcellularLocation>
        <location evidence="3 12">Cytoplasm</location>
    </subcellularLocation>
</comment>
<protein>
    <recommendedName>
        <fullName evidence="7 12">Adenine phosphoribosyltransferase</fullName>
        <shortName evidence="12">APRT</shortName>
        <ecNumber evidence="7 12">2.4.2.7</ecNumber>
    </recommendedName>
</protein>
<keyword evidence="16" id="KW-1185">Reference proteome</keyword>
<dbReference type="HAMAP" id="MF_00004">
    <property type="entry name" value="Aden_phosphoribosyltr"/>
    <property type="match status" value="1"/>
</dbReference>
<dbReference type="GO" id="GO:0005737">
    <property type="term" value="C:cytoplasm"/>
    <property type="evidence" value="ECO:0007669"/>
    <property type="project" value="UniProtKB-SubCell"/>
</dbReference>
<dbReference type="Pfam" id="PF00156">
    <property type="entry name" value="Pribosyltran"/>
    <property type="match status" value="1"/>
</dbReference>
<dbReference type="Gene3D" id="3.40.50.2020">
    <property type="match status" value="1"/>
</dbReference>
<dbReference type="InterPro" id="IPR050054">
    <property type="entry name" value="UPRTase/APRTase"/>
</dbReference>
<dbReference type="InterPro" id="IPR029057">
    <property type="entry name" value="PRTase-like"/>
</dbReference>
<keyword evidence="8 12" id="KW-0963">Cytoplasm</keyword>
<organism evidence="15 16">
    <name type="scientific">Brevinema andersonii</name>
    <dbReference type="NCBI Taxonomy" id="34097"/>
    <lineage>
        <taxon>Bacteria</taxon>
        <taxon>Pseudomonadati</taxon>
        <taxon>Spirochaetota</taxon>
        <taxon>Spirochaetia</taxon>
        <taxon>Brevinematales</taxon>
        <taxon>Brevinemataceae</taxon>
        <taxon>Brevinema</taxon>
    </lineage>
</organism>
<dbReference type="AlphaFoldDB" id="A0A1I1D446"/>
<keyword evidence="13" id="KW-1133">Transmembrane helix</keyword>
<dbReference type="GO" id="GO:0044209">
    <property type="term" value="P:AMP salvage"/>
    <property type="evidence" value="ECO:0007669"/>
    <property type="project" value="UniProtKB-UniRule"/>
</dbReference>
<dbReference type="InterPro" id="IPR000836">
    <property type="entry name" value="PRTase_dom"/>
</dbReference>
<dbReference type="Proteomes" id="UP000240042">
    <property type="component" value="Unassembled WGS sequence"/>
</dbReference>
<evidence type="ECO:0000256" key="1">
    <source>
        <dbReference type="ARBA" id="ARBA00000868"/>
    </source>
</evidence>
<evidence type="ECO:0000256" key="3">
    <source>
        <dbReference type="ARBA" id="ARBA00004496"/>
    </source>
</evidence>
<evidence type="ECO:0000313" key="16">
    <source>
        <dbReference type="Proteomes" id="UP000240042"/>
    </source>
</evidence>
<evidence type="ECO:0000256" key="5">
    <source>
        <dbReference type="ARBA" id="ARBA00008391"/>
    </source>
</evidence>
<comment type="subunit">
    <text evidence="6 12">Homodimer.</text>
</comment>
<comment type="pathway">
    <text evidence="4 12">Purine metabolism; AMP biosynthesis via salvage pathway; AMP from adenine: step 1/1.</text>
</comment>
<evidence type="ECO:0000256" key="11">
    <source>
        <dbReference type="ARBA" id="ARBA00022726"/>
    </source>
</evidence>
<name>A0A1I1D446_BREAD</name>
<dbReference type="GO" id="GO:0006166">
    <property type="term" value="P:purine ribonucleoside salvage"/>
    <property type="evidence" value="ECO:0007669"/>
    <property type="project" value="UniProtKB-UniRule"/>
</dbReference>
<dbReference type="GO" id="GO:0016208">
    <property type="term" value="F:AMP binding"/>
    <property type="evidence" value="ECO:0007669"/>
    <property type="project" value="TreeGrafter"/>
</dbReference>
<dbReference type="EMBL" id="FOKY01000001">
    <property type="protein sequence ID" value="SFB69695.1"/>
    <property type="molecule type" value="Genomic_DNA"/>
</dbReference>
<comment type="similarity">
    <text evidence="5 12">Belongs to the purine/pyrimidine phosphoribosyltransferase family.</text>
</comment>
<dbReference type="InterPro" id="IPR005764">
    <property type="entry name" value="Ade_phspho_trans"/>
</dbReference>
<dbReference type="STRING" id="34097.SAMN02745150_00294"/>
<dbReference type="RefSeq" id="WP_092317620.1">
    <property type="nucleotide sequence ID" value="NZ_FOKY01000001.1"/>
</dbReference>
<feature type="domain" description="Phosphoribosyltransferase" evidence="14">
    <location>
        <begin position="43"/>
        <end position="152"/>
    </location>
</feature>
<evidence type="ECO:0000256" key="12">
    <source>
        <dbReference type="HAMAP-Rule" id="MF_00004"/>
    </source>
</evidence>
<keyword evidence="13" id="KW-0812">Transmembrane</keyword>